<organism evidence="1">
    <name type="scientific">viral metagenome</name>
    <dbReference type="NCBI Taxonomy" id="1070528"/>
    <lineage>
        <taxon>unclassified sequences</taxon>
        <taxon>metagenomes</taxon>
        <taxon>organismal metagenomes</taxon>
    </lineage>
</organism>
<reference evidence="1" key="1">
    <citation type="journal article" date="2020" name="Nature">
        <title>Giant virus diversity and host interactions through global metagenomics.</title>
        <authorList>
            <person name="Schulz F."/>
            <person name="Roux S."/>
            <person name="Paez-Espino D."/>
            <person name="Jungbluth S."/>
            <person name="Walsh D.A."/>
            <person name="Denef V.J."/>
            <person name="McMahon K.D."/>
            <person name="Konstantinidis K.T."/>
            <person name="Eloe-Fadrosh E.A."/>
            <person name="Kyrpides N.C."/>
            <person name="Woyke T."/>
        </authorList>
    </citation>
    <scope>NUCLEOTIDE SEQUENCE</scope>
    <source>
        <strain evidence="1">GVMAG-M-3300010158-60</strain>
    </source>
</reference>
<proteinExistence type="predicted"/>
<evidence type="ECO:0000313" key="1">
    <source>
        <dbReference type="EMBL" id="QHS89417.1"/>
    </source>
</evidence>
<dbReference type="AlphaFoldDB" id="A0A6C0BAZ0"/>
<name>A0A6C0BAZ0_9ZZZZ</name>
<accession>A0A6C0BAZ0</accession>
<sequence length="52" mass="6084">MEDGKFFLETVWYMVAERVIERAIEVYGLDEGRAAALREVFLKGNLYRVELS</sequence>
<protein>
    <submittedName>
        <fullName evidence="1">Uncharacterized protein</fullName>
    </submittedName>
</protein>
<dbReference type="EMBL" id="MN739109">
    <property type="protein sequence ID" value="QHS89417.1"/>
    <property type="molecule type" value="Genomic_DNA"/>
</dbReference>